<dbReference type="EMBL" id="ASPP01009419">
    <property type="protein sequence ID" value="ETO24139.1"/>
    <property type="molecule type" value="Genomic_DNA"/>
</dbReference>
<feature type="transmembrane region" description="Helical" evidence="1">
    <location>
        <begin position="16"/>
        <end position="36"/>
    </location>
</feature>
<reference evidence="2 3" key="1">
    <citation type="journal article" date="2013" name="Curr. Biol.">
        <title>The Genome of the Foraminiferan Reticulomyxa filosa.</title>
        <authorList>
            <person name="Glockner G."/>
            <person name="Hulsmann N."/>
            <person name="Schleicher M."/>
            <person name="Noegel A.A."/>
            <person name="Eichinger L."/>
            <person name="Gallinger C."/>
            <person name="Pawlowski J."/>
            <person name="Sierra R."/>
            <person name="Euteneuer U."/>
            <person name="Pillet L."/>
            <person name="Moustafa A."/>
            <person name="Platzer M."/>
            <person name="Groth M."/>
            <person name="Szafranski K."/>
            <person name="Schliwa M."/>
        </authorList>
    </citation>
    <scope>NUCLEOTIDE SEQUENCE [LARGE SCALE GENOMIC DNA]</scope>
</reference>
<evidence type="ECO:0000313" key="2">
    <source>
        <dbReference type="EMBL" id="ETO24139.1"/>
    </source>
</evidence>
<evidence type="ECO:0000313" key="3">
    <source>
        <dbReference type="Proteomes" id="UP000023152"/>
    </source>
</evidence>
<accession>X6NEF9</accession>
<keyword evidence="1" id="KW-0812">Transmembrane</keyword>
<keyword evidence="1" id="KW-0472">Membrane</keyword>
<feature type="transmembrane region" description="Helical" evidence="1">
    <location>
        <begin position="48"/>
        <end position="71"/>
    </location>
</feature>
<organism evidence="2 3">
    <name type="scientific">Reticulomyxa filosa</name>
    <dbReference type="NCBI Taxonomy" id="46433"/>
    <lineage>
        <taxon>Eukaryota</taxon>
        <taxon>Sar</taxon>
        <taxon>Rhizaria</taxon>
        <taxon>Retaria</taxon>
        <taxon>Foraminifera</taxon>
        <taxon>Monothalamids</taxon>
        <taxon>Reticulomyxidae</taxon>
        <taxon>Reticulomyxa</taxon>
    </lineage>
</organism>
<dbReference type="AlphaFoldDB" id="X6NEF9"/>
<evidence type="ECO:0000256" key="1">
    <source>
        <dbReference type="SAM" id="Phobius"/>
    </source>
</evidence>
<comment type="caution">
    <text evidence="2">The sequence shown here is derived from an EMBL/GenBank/DDBJ whole genome shotgun (WGS) entry which is preliminary data.</text>
</comment>
<protein>
    <submittedName>
        <fullName evidence="2">Uncharacterized protein</fullName>
    </submittedName>
</protein>
<keyword evidence="1" id="KW-1133">Transmembrane helix</keyword>
<dbReference type="Proteomes" id="UP000023152">
    <property type="component" value="Unassembled WGS sequence"/>
</dbReference>
<name>X6NEF9_RETFI</name>
<sequence>MINSVRNSGKSKRSCNTSLAIMVSVLGILPFLSRFFRSDFQTGNWRVMFILLLAPIPTAHYLWVVLTWSVFMSTDFYNRWYRAKFCTNLLDPKTQAFDGRLRKYYRDHVFASLGKVSRVRLKKMDFTNH</sequence>
<keyword evidence="3" id="KW-1185">Reference proteome</keyword>
<proteinExistence type="predicted"/>
<gene>
    <name evidence="2" type="ORF">RFI_13023</name>
</gene>